<evidence type="ECO:0000313" key="4">
    <source>
        <dbReference type="Proteomes" id="UP000824890"/>
    </source>
</evidence>
<evidence type="ECO:0000313" key="3">
    <source>
        <dbReference type="EMBL" id="KAH0866281.1"/>
    </source>
</evidence>
<proteinExistence type="predicted"/>
<organism evidence="2 4">
    <name type="scientific">Brassica napus</name>
    <name type="common">Rape</name>
    <dbReference type="NCBI Taxonomy" id="3708"/>
    <lineage>
        <taxon>Eukaryota</taxon>
        <taxon>Viridiplantae</taxon>
        <taxon>Streptophyta</taxon>
        <taxon>Embryophyta</taxon>
        <taxon>Tracheophyta</taxon>
        <taxon>Spermatophyta</taxon>
        <taxon>Magnoliopsida</taxon>
        <taxon>eudicotyledons</taxon>
        <taxon>Gunneridae</taxon>
        <taxon>Pentapetalae</taxon>
        <taxon>rosids</taxon>
        <taxon>malvids</taxon>
        <taxon>Brassicales</taxon>
        <taxon>Brassicaceae</taxon>
        <taxon>Brassiceae</taxon>
        <taxon>Brassica</taxon>
    </lineage>
</organism>
<reference evidence="2 4" key="1">
    <citation type="submission" date="2021-05" db="EMBL/GenBank/DDBJ databases">
        <title>Genome Assembly of Synthetic Allotetraploid Brassica napus Reveals Homoeologous Exchanges between Subgenomes.</title>
        <authorList>
            <person name="Davis J.T."/>
        </authorList>
    </citation>
    <scope>NUCLEOTIDE SEQUENCE [LARGE SCALE GENOMIC DNA]</scope>
    <source>
        <strain evidence="4">cv. Da-Ae</strain>
        <tissue evidence="2">Seedling</tissue>
    </source>
</reference>
<evidence type="ECO:0000313" key="2">
    <source>
        <dbReference type="EMBL" id="KAH0854066.1"/>
    </source>
</evidence>
<sequence>MNHLGKCKIDVECYHIPSQGYCDNNGVCKCPILQCHANPDCLGMRCFPRAPPYCNNGVCRCPKLQAVETKKRTNGVDLNHLGECDTDLECYTMPSCNRGNGYCDQKDGKCKCPK</sequence>
<dbReference type="EMBL" id="JAGKQM010000601">
    <property type="protein sequence ID" value="KAH0854066.1"/>
    <property type="molecule type" value="Genomic_DNA"/>
</dbReference>
<dbReference type="EMBL" id="JAGKQM010000648">
    <property type="protein sequence ID" value="KAH0853904.1"/>
    <property type="molecule type" value="Genomic_DNA"/>
</dbReference>
<accession>A0ABQ7XG31</accession>
<evidence type="ECO:0008006" key="5">
    <source>
        <dbReference type="Google" id="ProtNLM"/>
    </source>
</evidence>
<dbReference type="EMBL" id="JAGKQM010000018">
    <property type="protein sequence ID" value="KAH0866281.1"/>
    <property type="molecule type" value="Genomic_DNA"/>
</dbReference>
<dbReference type="Proteomes" id="UP000824890">
    <property type="component" value="Unassembled WGS sequence"/>
</dbReference>
<protein>
    <recommendedName>
        <fullName evidence="5">Defensin-like protein</fullName>
    </recommendedName>
</protein>
<name>A0ABQ7XG31_BRANA</name>
<keyword evidence="4" id="KW-1185">Reference proteome</keyword>
<evidence type="ECO:0000313" key="1">
    <source>
        <dbReference type="EMBL" id="KAH0853904.1"/>
    </source>
</evidence>
<comment type="caution">
    <text evidence="2">The sequence shown here is derived from an EMBL/GenBank/DDBJ whole genome shotgun (WGS) entry which is preliminary data.</text>
</comment>
<gene>
    <name evidence="3" type="ORF">HID58_083492</name>
    <name evidence="2" type="ORF">HID58_092630</name>
    <name evidence="1" type="ORF">HID58_092788</name>
</gene>